<keyword evidence="3" id="KW-1185">Reference proteome</keyword>
<proteinExistence type="predicted"/>
<protein>
    <submittedName>
        <fullName evidence="2">Uncharacterized protein</fullName>
    </submittedName>
</protein>
<reference evidence="2" key="1">
    <citation type="submission" date="2021-03" db="EMBL/GenBank/DDBJ databases">
        <title>Comparative genomics and phylogenomic investigation of the class Geoglossomycetes provide insights into ecological specialization and systematics.</title>
        <authorList>
            <person name="Melie T."/>
            <person name="Pirro S."/>
            <person name="Miller A.N."/>
            <person name="Quandt A."/>
        </authorList>
    </citation>
    <scope>NUCLEOTIDE SEQUENCE</scope>
    <source>
        <strain evidence="2">CAQ_001_2017</strain>
    </source>
</reference>
<dbReference type="EMBL" id="JAGHQM010000344">
    <property type="protein sequence ID" value="KAH0562470.1"/>
    <property type="molecule type" value="Genomic_DNA"/>
</dbReference>
<evidence type="ECO:0000256" key="1">
    <source>
        <dbReference type="SAM" id="MobiDB-lite"/>
    </source>
</evidence>
<accession>A0A9P8RRC5</accession>
<gene>
    <name evidence="2" type="ORF">GP486_002837</name>
</gene>
<name>A0A9P8RRC5_9PEZI</name>
<sequence>MGEYEGECEGERGRKLDPLLPLLPRSQQPERPSNRIHAVAALLRVQGPESMVRNGQAAQRDPNAPRAANQVVRGLPPNRPEILGHRDLGSGNGAINRLAGLFRRRIAPIQQWFHIVTPSGQPEKWTQTKRRFVEGQDVRIDKFSWLDLDDRETIRQSPVHQFIEAGISSARLIGYRSDDFDHDDYQMYNQDYDRRYGSSLQPTERGEDLTVGAAEPYDVQLASSSSSPGRGTKRKSLAGLPVGSKRQKKNIPPKLSKDQWIEREREFRDHLWSINHYYDTVPPDTIYIAQDCNGRNVLAVFPRGLEIAYGPEAAAQLIDDISHNIREYAHSQPPPAVHDVRHTHHRSWVQENPEFQGSQGRCGVYHWGVWPELGHQHDVVPTKDTLKGGTRSNTNDGSYAFAYRIDTMKSFGPLTKAIDLLFLIIDSKLRQAYRKAYRRLRSAAKILTTTDSPDDELFPLRAVLVNTHTEPHVDKDDWVGGWAWLAPFGTFTGGDLCIPQLGIRVPMPAGSIVGIRGRELIHFTDKWAGARYSVVHFFKQSIRRLSFDDDNAEPANVVDDYSYSQQTLCLGRDTGRADPTLCKPESQTPRPASRARRSLKHRKRYMSSKKKREEKVRKVMVTTQVEVCWILIPYFKKVLAKLITAYEE</sequence>
<feature type="region of interest" description="Disordered" evidence="1">
    <location>
        <begin position="579"/>
        <end position="611"/>
    </location>
</feature>
<feature type="region of interest" description="Disordered" evidence="1">
    <location>
        <begin position="221"/>
        <end position="257"/>
    </location>
</feature>
<evidence type="ECO:0000313" key="3">
    <source>
        <dbReference type="Proteomes" id="UP000750711"/>
    </source>
</evidence>
<feature type="compositionally biased region" description="Basic residues" evidence="1">
    <location>
        <begin position="593"/>
        <end position="610"/>
    </location>
</feature>
<feature type="region of interest" description="Disordered" evidence="1">
    <location>
        <begin position="1"/>
        <end position="33"/>
    </location>
</feature>
<dbReference type="Gene3D" id="3.60.130.30">
    <property type="match status" value="1"/>
</dbReference>
<dbReference type="AlphaFoldDB" id="A0A9P8RRC5"/>
<comment type="caution">
    <text evidence="2">The sequence shown here is derived from an EMBL/GenBank/DDBJ whole genome shotgun (WGS) entry which is preliminary data.</text>
</comment>
<dbReference type="Proteomes" id="UP000750711">
    <property type="component" value="Unassembled WGS sequence"/>
</dbReference>
<organism evidence="2 3">
    <name type="scientific">Trichoglossum hirsutum</name>
    <dbReference type="NCBI Taxonomy" id="265104"/>
    <lineage>
        <taxon>Eukaryota</taxon>
        <taxon>Fungi</taxon>
        <taxon>Dikarya</taxon>
        <taxon>Ascomycota</taxon>
        <taxon>Pezizomycotina</taxon>
        <taxon>Geoglossomycetes</taxon>
        <taxon>Geoglossales</taxon>
        <taxon>Geoglossaceae</taxon>
        <taxon>Trichoglossum</taxon>
    </lineage>
</organism>
<evidence type="ECO:0000313" key="2">
    <source>
        <dbReference type="EMBL" id="KAH0562470.1"/>
    </source>
</evidence>